<keyword evidence="1" id="KW-0460">Magnesium</keyword>
<dbReference type="GO" id="GO:0047931">
    <property type="term" value="F:glucosamine kinase activity"/>
    <property type="evidence" value="ECO:0007669"/>
    <property type="project" value="UniProtKB-UniRule"/>
</dbReference>
<dbReference type="InterPro" id="IPR011009">
    <property type="entry name" value="Kinase-like_dom_sf"/>
</dbReference>
<proteinExistence type="inferred from homology"/>
<feature type="binding site" evidence="1">
    <location>
        <position position="93"/>
    </location>
    <ligand>
        <name>ATP</name>
        <dbReference type="ChEBI" id="CHEBI:30616"/>
    </ligand>
</feature>
<comment type="caution">
    <text evidence="2">The sequence shown here is derived from an EMBL/GenBank/DDBJ whole genome shotgun (WGS) entry which is preliminary data.</text>
</comment>
<keyword evidence="3" id="KW-1185">Reference proteome</keyword>
<dbReference type="InterPro" id="IPR043674">
    <property type="entry name" value="GlcN_kinase"/>
</dbReference>
<evidence type="ECO:0000313" key="2">
    <source>
        <dbReference type="EMBL" id="NYD70464.1"/>
    </source>
</evidence>
<feature type="binding site" evidence="1">
    <location>
        <position position="366"/>
    </location>
    <ligand>
        <name>D-glucosamine</name>
        <dbReference type="ChEBI" id="CHEBI:58723"/>
    </ligand>
</feature>
<dbReference type="Proteomes" id="UP000549913">
    <property type="component" value="Unassembled WGS sequence"/>
</dbReference>
<comment type="cofactor">
    <cofactor evidence="1">
        <name>Mg(2+)</name>
        <dbReference type="ChEBI" id="CHEBI:18420"/>
    </cofactor>
    <text evidence="1">Binds 2 Mg(2+) ions per subunit.</text>
</comment>
<feature type="binding site" evidence="1">
    <location>
        <position position="257"/>
    </location>
    <ligand>
        <name>Mg(2+)</name>
        <dbReference type="ChEBI" id="CHEBI:18420"/>
        <label>1</label>
    </ligand>
</feature>
<comment type="caution">
    <text evidence="1">Lacks conserved residue(s) required for the propagation of feature annotation.</text>
</comment>
<keyword evidence="1" id="KW-0547">Nucleotide-binding</keyword>
<dbReference type="EC" id="2.7.1.8" evidence="1"/>
<feature type="binding site" evidence="1">
    <location>
        <position position="273"/>
    </location>
    <ligand>
        <name>Mg(2+)</name>
        <dbReference type="ChEBI" id="CHEBI:18420"/>
        <label>2</label>
    </ligand>
</feature>
<organism evidence="2 3">
    <name type="scientific">Herbiconiux flava</name>
    <dbReference type="NCBI Taxonomy" id="881268"/>
    <lineage>
        <taxon>Bacteria</taxon>
        <taxon>Bacillati</taxon>
        <taxon>Actinomycetota</taxon>
        <taxon>Actinomycetes</taxon>
        <taxon>Micrococcales</taxon>
        <taxon>Microbacteriaceae</taxon>
        <taxon>Herbiconiux</taxon>
    </lineage>
</organism>
<comment type="function">
    <text evidence="1">Catalyzes the ATP-dependent phosphorylation of D-glucosamine (GlcN) to D-glucosamine 6-phosphate. May be involved in the phosphorylation of acquired extracellular GlcN derived from the hydrolysis of chitosan, i.e., in the incorporation of exogenous GlcN into the bacterial GlcNAc metabolism.</text>
</comment>
<dbReference type="RefSeq" id="WP_179547581.1">
    <property type="nucleotide sequence ID" value="NZ_BSEW01000001.1"/>
</dbReference>
<keyword evidence="1" id="KW-0119">Carbohydrate metabolism</keyword>
<comment type="similarity">
    <text evidence="1">Belongs to the actinobacterial glucosamine kinase family.</text>
</comment>
<comment type="catalytic activity">
    <reaction evidence="1">
        <text>D-glucosamine + ATP = D-glucosamine 6-phosphate + ADP + H(+)</text>
        <dbReference type="Rhea" id="RHEA:10948"/>
        <dbReference type="ChEBI" id="CHEBI:15378"/>
        <dbReference type="ChEBI" id="CHEBI:30616"/>
        <dbReference type="ChEBI" id="CHEBI:58723"/>
        <dbReference type="ChEBI" id="CHEBI:58725"/>
        <dbReference type="ChEBI" id="CHEBI:456216"/>
        <dbReference type="EC" id="2.7.1.8"/>
    </reaction>
</comment>
<protein>
    <recommendedName>
        <fullName evidence="1">Glucosamine kinase</fullName>
        <shortName evidence="1">GlcN kinase</shortName>
        <shortName evidence="1">GlcNK</shortName>
        <ecNumber evidence="1">2.7.1.8</ecNumber>
    </recommendedName>
</protein>
<sequence length="408" mass="42722">MDFRLPTASGAVTLTDARLRVVDGSGSAARAGSGVGAELAAMVLGGHPPFVDAGTARVVTAGPARAPGAGVERDLGVDMTNWAVVVDEAFLVKVVRDWGGAERSVRQLDRLAAAGADFVPRTAGRIEWTVPGLGTGTVAVVSEYVAGASDGWSWAVDDLLEHLDGGPAPMWPGELGELTARLHLALAADVWPEPSSTAAGLRSRVHDALDRAAEVAAGDTSVRLANRMPALRSLADTLPDTAAGRLIPVHGDLHVGQFLRRPDGGTPRYLVVDLDGDPQTVPASLLADELEPAAVDVAHLLVSVDLVGSIAQRRLGAADARATAWAADARAQLRAAYRSALHDAGADDLLDERLLPALEVEQFARELSYAARFLPRWNYAPDAGITARYAPTADREDPPWTPPASPTT</sequence>
<keyword evidence="1" id="KW-0808">Transferase</keyword>
<comment type="subunit">
    <text evidence="1">Monomer.</text>
</comment>
<dbReference type="GO" id="GO:0005975">
    <property type="term" value="P:carbohydrate metabolic process"/>
    <property type="evidence" value="ECO:0007669"/>
    <property type="project" value="UniProtKB-UniRule"/>
</dbReference>
<dbReference type="HAMAP" id="MF_02218">
    <property type="entry name" value="GlcN_kinase"/>
    <property type="match status" value="1"/>
</dbReference>
<feature type="binding site" evidence="1">
    <location>
        <position position="275"/>
    </location>
    <ligand>
        <name>Mg(2+)</name>
        <dbReference type="ChEBI" id="CHEBI:18420"/>
        <label>2</label>
    </ligand>
</feature>
<dbReference type="Gene3D" id="3.90.1200.10">
    <property type="match status" value="1"/>
</dbReference>
<dbReference type="GO" id="GO:0000287">
    <property type="term" value="F:magnesium ion binding"/>
    <property type="evidence" value="ECO:0007669"/>
    <property type="project" value="UniProtKB-UniRule"/>
</dbReference>
<dbReference type="AlphaFoldDB" id="A0A852SNT3"/>
<evidence type="ECO:0000313" key="3">
    <source>
        <dbReference type="Proteomes" id="UP000549913"/>
    </source>
</evidence>
<keyword evidence="1" id="KW-0418">Kinase</keyword>
<feature type="binding site" evidence="1">
    <location>
        <position position="273"/>
    </location>
    <ligand>
        <name>Mg(2+)</name>
        <dbReference type="ChEBI" id="CHEBI:18420"/>
        <label>1</label>
    </ligand>
</feature>
<gene>
    <name evidence="2" type="ORF">BJ984_001622</name>
</gene>
<feature type="binding site" evidence="1">
    <location>
        <position position="150"/>
    </location>
    <ligand>
        <name>ATP</name>
        <dbReference type="ChEBI" id="CHEBI:30616"/>
    </ligand>
</feature>
<dbReference type="GO" id="GO:0005524">
    <property type="term" value="F:ATP binding"/>
    <property type="evidence" value="ECO:0007669"/>
    <property type="project" value="UniProtKB-KW"/>
</dbReference>
<dbReference type="EMBL" id="JACCBM010000001">
    <property type="protein sequence ID" value="NYD70464.1"/>
    <property type="molecule type" value="Genomic_DNA"/>
</dbReference>
<name>A0A852SNT3_9MICO</name>
<keyword evidence="1" id="KW-0479">Metal-binding</keyword>
<keyword evidence="1" id="KW-0067">ATP-binding</keyword>
<dbReference type="SUPFAM" id="SSF56112">
    <property type="entry name" value="Protein kinase-like (PK-like)"/>
    <property type="match status" value="1"/>
</dbReference>
<feature type="short sequence motif" description="Substrate specificity determinant motif" evidence="1">
    <location>
        <begin position="362"/>
        <end position="377"/>
    </location>
</feature>
<feature type="binding site" evidence="1">
    <location>
        <position position="252"/>
    </location>
    <ligand>
        <name>D-glucosamine</name>
        <dbReference type="ChEBI" id="CHEBI:58723"/>
    </ligand>
</feature>
<reference evidence="2 3" key="1">
    <citation type="submission" date="2020-07" db="EMBL/GenBank/DDBJ databases">
        <title>Sequencing the genomes of 1000 actinobacteria strains.</title>
        <authorList>
            <person name="Klenk H.-P."/>
        </authorList>
    </citation>
    <scope>NUCLEOTIDE SEQUENCE [LARGE SCALE GENOMIC DNA]</scope>
    <source>
        <strain evidence="2 3">DSM 26474</strain>
    </source>
</reference>
<accession>A0A852SNT3</accession>
<evidence type="ECO:0000256" key="1">
    <source>
        <dbReference type="HAMAP-Rule" id="MF_02218"/>
    </source>
</evidence>